<proteinExistence type="predicted"/>
<keyword evidence="2" id="KW-0597">Phosphoprotein</keyword>
<dbReference type="EnsemblMetazoa" id="XM_030979595">
    <property type="protein sequence ID" value="XP_030835455"/>
    <property type="gene ID" value="LOC115921685"/>
</dbReference>
<keyword evidence="4" id="KW-0539">Nucleus</keyword>
<feature type="region of interest" description="Disordered" evidence="5">
    <location>
        <begin position="76"/>
        <end position="98"/>
    </location>
</feature>
<feature type="domain" description="H15" evidence="6">
    <location>
        <begin position="108"/>
        <end position="179"/>
    </location>
</feature>
<dbReference type="GO" id="GO:0005634">
    <property type="term" value="C:nucleus"/>
    <property type="evidence" value="ECO:0007669"/>
    <property type="project" value="UniProtKB-SubCell"/>
</dbReference>
<dbReference type="PROSITE" id="PS52014">
    <property type="entry name" value="SAMD1_WH"/>
    <property type="match status" value="1"/>
</dbReference>
<dbReference type="KEGG" id="spu:115921685"/>
<dbReference type="OrthoDB" id="787137at2759"/>
<evidence type="ECO:0000259" key="7">
    <source>
        <dbReference type="PROSITE" id="PS52014"/>
    </source>
</evidence>
<dbReference type="OMA" id="RGPCNDL"/>
<dbReference type="EnsemblMetazoa" id="XM_030979596">
    <property type="protein sequence ID" value="XP_030835456"/>
    <property type="gene ID" value="LOC115921685"/>
</dbReference>
<dbReference type="InterPro" id="IPR036388">
    <property type="entry name" value="WH-like_DNA-bd_sf"/>
</dbReference>
<dbReference type="AlphaFoldDB" id="A0A7M7NEZ9"/>
<dbReference type="PROSITE" id="PS51504">
    <property type="entry name" value="H15"/>
    <property type="match status" value="1"/>
</dbReference>
<organism evidence="8 9">
    <name type="scientific">Strongylocentrotus purpuratus</name>
    <name type="common">Purple sea urchin</name>
    <dbReference type="NCBI Taxonomy" id="7668"/>
    <lineage>
        <taxon>Eukaryota</taxon>
        <taxon>Metazoa</taxon>
        <taxon>Echinodermata</taxon>
        <taxon>Eleutherozoa</taxon>
        <taxon>Echinozoa</taxon>
        <taxon>Echinoidea</taxon>
        <taxon>Euechinoidea</taxon>
        <taxon>Echinacea</taxon>
        <taxon>Camarodonta</taxon>
        <taxon>Echinidea</taxon>
        <taxon>Strongylocentrotidae</taxon>
        <taxon>Strongylocentrotus</taxon>
    </lineage>
</organism>
<dbReference type="GO" id="GO:0003677">
    <property type="term" value="F:DNA binding"/>
    <property type="evidence" value="ECO:0007669"/>
    <property type="project" value="InterPro"/>
</dbReference>
<dbReference type="GO" id="GO:0000786">
    <property type="term" value="C:nucleosome"/>
    <property type="evidence" value="ECO:0007669"/>
    <property type="project" value="InterPro"/>
</dbReference>
<keyword evidence="9" id="KW-1185">Reference proteome</keyword>
<dbReference type="RefSeq" id="XP_030835455.1">
    <property type="nucleotide sequence ID" value="XM_030979595.1"/>
</dbReference>
<dbReference type="Proteomes" id="UP000007110">
    <property type="component" value="Unassembled WGS sequence"/>
</dbReference>
<sequence>MMKDSDSCLANPKYTQWILEAIRKIRKQKQRPNEKRICHAVRHGRGLDHADIKEQLELCVRDGNVLKVMNKGVASYRDPEFSPGTRGGGRGRASRGTSTTKILGNLTLSTDYLRLIQSTIKQLAEGGSTLKSVEKYIRQTYNVDTRMENDLSSKLRLAAKKGIAQAKLTKDGKLFKLPDQNHDKLNKLQGDNTKNNVQVSCTCTCT</sequence>
<dbReference type="InterPro" id="IPR048589">
    <property type="entry name" value="SAMD1-like_WH"/>
</dbReference>
<dbReference type="RefSeq" id="XP_030835456.1">
    <property type="nucleotide sequence ID" value="XM_030979596.1"/>
</dbReference>
<evidence type="ECO:0000313" key="8">
    <source>
        <dbReference type="EnsemblMetazoa" id="XP_030835456"/>
    </source>
</evidence>
<evidence type="ECO:0008006" key="10">
    <source>
        <dbReference type="Google" id="ProtNLM"/>
    </source>
</evidence>
<dbReference type="Gene3D" id="1.10.10.10">
    <property type="entry name" value="Winged helix-like DNA-binding domain superfamily/Winged helix DNA-binding domain"/>
    <property type="match status" value="1"/>
</dbReference>
<dbReference type="GO" id="GO:0006334">
    <property type="term" value="P:nucleosome assembly"/>
    <property type="evidence" value="ECO:0007669"/>
    <property type="project" value="InterPro"/>
</dbReference>
<dbReference type="Pfam" id="PF21524">
    <property type="entry name" value="SAMD1_WH"/>
    <property type="match status" value="1"/>
</dbReference>
<evidence type="ECO:0000256" key="3">
    <source>
        <dbReference type="ARBA" id="ARBA00022853"/>
    </source>
</evidence>
<dbReference type="InParanoid" id="A0A7M7NEZ9"/>
<feature type="domain" description="SAMD1-like winged helix (WH)" evidence="7">
    <location>
        <begin position="6"/>
        <end position="82"/>
    </location>
</feature>
<reference evidence="8" key="2">
    <citation type="submission" date="2021-01" db="UniProtKB">
        <authorList>
            <consortium name="EnsemblMetazoa"/>
        </authorList>
    </citation>
    <scope>IDENTIFICATION</scope>
</reference>
<evidence type="ECO:0000256" key="1">
    <source>
        <dbReference type="ARBA" id="ARBA00004123"/>
    </source>
</evidence>
<evidence type="ECO:0000256" key="4">
    <source>
        <dbReference type="ARBA" id="ARBA00023242"/>
    </source>
</evidence>
<dbReference type="InterPro" id="IPR036390">
    <property type="entry name" value="WH_DNA-bd_sf"/>
</dbReference>
<dbReference type="GeneID" id="115921685"/>
<evidence type="ECO:0000256" key="2">
    <source>
        <dbReference type="ARBA" id="ARBA00022553"/>
    </source>
</evidence>
<dbReference type="SUPFAM" id="SSF46785">
    <property type="entry name" value="Winged helix' DNA-binding domain"/>
    <property type="match status" value="1"/>
</dbReference>
<keyword evidence="3" id="KW-0156">Chromatin regulator</keyword>
<name>A0A7M7NEZ9_STRPU</name>
<comment type="subcellular location">
    <subcellularLocation>
        <location evidence="1">Nucleus</location>
    </subcellularLocation>
</comment>
<evidence type="ECO:0000313" key="9">
    <source>
        <dbReference type="Proteomes" id="UP000007110"/>
    </source>
</evidence>
<protein>
    <recommendedName>
        <fullName evidence="10">Histone acetyltransferase</fullName>
    </recommendedName>
</protein>
<dbReference type="InterPro" id="IPR005818">
    <property type="entry name" value="Histone_H1/H5_H15"/>
</dbReference>
<reference evidence="9" key="1">
    <citation type="submission" date="2015-02" db="EMBL/GenBank/DDBJ databases">
        <title>Genome sequencing for Strongylocentrotus purpuratus.</title>
        <authorList>
            <person name="Murali S."/>
            <person name="Liu Y."/>
            <person name="Vee V."/>
            <person name="English A."/>
            <person name="Wang M."/>
            <person name="Skinner E."/>
            <person name="Han Y."/>
            <person name="Muzny D.M."/>
            <person name="Worley K.C."/>
            <person name="Gibbs R.A."/>
        </authorList>
    </citation>
    <scope>NUCLEOTIDE SEQUENCE</scope>
</reference>
<accession>A0A7M7NEZ9</accession>
<evidence type="ECO:0000259" key="6">
    <source>
        <dbReference type="PROSITE" id="PS51504"/>
    </source>
</evidence>
<evidence type="ECO:0000256" key="5">
    <source>
        <dbReference type="SAM" id="MobiDB-lite"/>
    </source>
</evidence>